<protein>
    <submittedName>
        <fullName evidence="2">Uncharacterized protein</fullName>
    </submittedName>
</protein>
<gene>
    <name evidence="2" type="ORF">ACGRHZ_26895</name>
</gene>
<keyword evidence="1" id="KW-0472">Membrane</keyword>
<keyword evidence="1" id="KW-1133">Transmembrane helix</keyword>
<name>A0ABW7JF14_9VIBR</name>
<comment type="caution">
    <text evidence="2">The sequence shown here is derived from an EMBL/GenBank/DDBJ whole genome shotgun (WGS) entry which is preliminary data.</text>
</comment>
<organism evidence="2 3">
    <name type="scientific">Vibrio jasicida</name>
    <dbReference type="NCBI Taxonomy" id="766224"/>
    <lineage>
        <taxon>Bacteria</taxon>
        <taxon>Pseudomonadati</taxon>
        <taxon>Pseudomonadota</taxon>
        <taxon>Gammaproteobacteria</taxon>
        <taxon>Vibrionales</taxon>
        <taxon>Vibrionaceae</taxon>
        <taxon>Vibrio</taxon>
    </lineage>
</organism>
<reference evidence="2 3" key="1">
    <citation type="submission" date="2024-10" db="EMBL/GenBank/DDBJ databases">
        <authorList>
            <person name="Yibar A."/>
            <person name="Saticioglu I.B."/>
            <person name="Duman M."/>
            <person name="Ajmi N."/>
            <person name="Gurler F."/>
            <person name="Ay H."/>
            <person name="Onuk E."/>
            <person name="Guler S."/>
            <person name="Romalde J.L."/>
        </authorList>
    </citation>
    <scope>NUCLEOTIDE SEQUENCE [LARGE SCALE GENOMIC DNA]</scope>
    <source>
        <strain evidence="2 3">1-TCBS-A</strain>
    </source>
</reference>
<feature type="transmembrane region" description="Helical" evidence="1">
    <location>
        <begin position="38"/>
        <end position="60"/>
    </location>
</feature>
<proteinExistence type="predicted"/>
<keyword evidence="3" id="KW-1185">Reference proteome</keyword>
<dbReference type="Proteomes" id="UP001607221">
    <property type="component" value="Unassembled WGS sequence"/>
</dbReference>
<feature type="transmembrane region" description="Helical" evidence="1">
    <location>
        <begin position="12"/>
        <end position="32"/>
    </location>
</feature>
<dbReference type="RefSeq" id="WP_394633209.1">
    <property type="nucleotide sequence ID" value="NZ_JBIHSE010000004.1"/>
</dbReference>
<sequence length="72" mass="8194">MFFPPDKVTLMRVVKALSTSIFVAMLVTYYALDQNWSQNKIVISILLGAFLADDFVNLLIKNGLAKLLRKFK</sequence>
<dbReference type="EMBL" id="JBIHSE010000004">
    <property type="protein sequence ID" value="MFH0274906.1"/>
    <property type="molecule type" value="Genomic_DNA"/>
</dbReference>
<evidence type="ECO:0000256" key="1">
    <source>
        <dbReference type="SAM" id="Phobius"/>
    </source>
</evidence>
<accession>A0ABW7JF14</accession>
<evidence type="ECO:0000313" key="3">
    <source>
        <dbReference type="Proteomes" id="UP001607221"/>
    </source>
</evidence>
<keyword evidence="1" id="KW-0812">Transmembrane</keyword>
<evidence type="ECO:0000313" key="2">
    <source>
        <dbReference type="EMBL" id="MFH0274906.1"/>
    </source>
</evidence>